<dbReference type="Proteomes" id="UP000245383">
    <property type="component" value="Unassembled WGS sequence"/>
</dbReference>
<reference evidence="2 3" key="1">
    <citation type="journal article" date="2018" name="MBio">
        <title>Comparative Genomics Reveals the Core Gene Toolbox for the Fungus-Insect Symbiosis.</title>
        <authorList>
            <person name="Wang Y."/>
            <person name="Stata M."/>
            <person name="Wang W."/>
            <person name="Stajich J.E."/>
            <person name="White M.M."/>
            <person name="Moncalvo J.M."/>
        </authorList>
    </citation>
    <scope>NUCLEOTIDE SEQUENCE [LARGE SCALE GENOMIC DNA]</scope>
    <source>
        <strain evidence="2 3">SWE-8-4</strain>
    </source>
</reference>
<dbReference type="Pfam" id="PF04669">
    <property type="entry name" value="PBDC1"/>
    <property type="match status" value="1"/>
</dbReference>
<dbReference type="STRING" id="133385.A0A2T9YDF4"/>
<dbReference type="InterPro" id="IPR021148">
    <property type="entry name" value="Polysacc_synth_dom"/>
</dbReference>
<dbReference type="PANTHER" id="PTHR13410:SF9">
    <property type="entry name" value="PROTEIN PBDC1"/>
    <property type="match status" value="1"/>
</dbReference>
<dbReference type="PANTHER" id="PTHR13410">
    <property type="entry name" value="PROTEIN PBDC1"/>
    <property type="match status" value="1"/>
</dbReference>
<dbReference type="EMBL" id="MBFR01000264">
    <property type="protein sequence ID" value="PVU90329.1"/>
    <property type="molecule type" value="Genomic_DNA"/>
</dbReference>
<evidence type="ECO:0000313" key="3">
    <source>
        <dbReference type="Proteomes" id="UP000245383"/>
    </source>
</evidence>
<dbReference type="GO" id="GO:0005737">
    <property type="term" value="C:cytoplasm"/>
    <property type="evidence" value="ECO:0007669"/>
    <property type="project" value="TreeGrafter"/>
</dbReference>
<sequence length="143" mass="16844">MLPTAEETANLQEIEMQWAVKAMTHAEVYMGILKAKPAKNIKLTQMDEDIYVDFRTEFPTLNIKNLNELEDFKSEAAKKKWRDFVAKYENYITDYNFGSLVRINSDEEYTEKNSMFVLRIQFLCIEIARLKEGYNNGFYEPSN</sequence>
<evidence type="ECO:0000259" key="1">
    <source>
        <dbReference type="Pfam" id="PF04669"/>
    </source>
</evidence>
<proteinExistence type="predicted"/>
<comment type="caution">
    <text evidence="2">The sequence shown here is derived from an EMBL/GenBank/DDBJ whole genome shotgun (WGS) entry which is preliminary data.</text>
</comment>
<feature type="domain" description="Polysaccharide biosynthesis" evidence="1">
    <location>
        <begin position="14"/>
        <end position="139"/>
    </location>
</feature>
<dbReference type="OrthoDB" id="10248897at2759"/>
<organism evidence="2 3">
    <name type="scientific">Smittium simulii</name>
    <dbReference type="NCBI Taxonomy" id="133385"/>
    <lineage>
        <taxon>Eukaryota</taxon>
        <taxon>Fungi</taxon>
        <taxon>Fungi incertae sedis</taxon>
        <taxon>Zoopagomycota</taxon>
        <taxon>Kickxellomycotina</taxon>
        <taxon>Harpellomycetes</taxon>
        <taxon>Harpellales</taxon>
        <taxon>Legeriomycetaceae</taxon>
        <taxon>Smittium</taxon>
    </lineage>
</organism>
<accession>A0A2T9YDF4</accession>
<dbReference type="Gene3D" id="1.10.3560.10">
    <property type="entry name" value="yst0336 like domain"/>
    <property type="match status" value="1"/>
</dbReference>
<evidence type="ECO:0000313" key="2">
    <source>
        <dbReference type="EMBL" id="PVU90329.1"/>
    </source>
</evidence>
<name>A0A2T9YDF4_9FUNG</name>
<dbReference type="InterPro" id="IPR008476">
    <property type="entry name" value="PBDC1_metazoa/fungi"/>
</dbReference>
<keyword evidence="3" id="KW-1185">Reference proteome</keyword>
<dbReference type="AlphaFoldDB" id="A0A2T9YDF4"/>
<protein>
    <recommendedName>
        <fullName evidence="1">Polysaccharide biosynthesis domain-containing protein</fullName>
    </recommendedName>
</protein>
<gene>
    <name evidence="2" type="ORF">BB561_004917</name>
</gene>
<dbReference type="InterPro" id="IPR023139">
    <property type="entry name" value="PBDC1-like_dom_sf"/>
</dbReference>